<evidence type="ECO:0000256" key="1">
    <source>
        <dbReference type="SAM" id="Coils"/>
    </source>
</evidence>
<evidence type="ECO:0000313" key="3">
    <source>
        <dbReference type="Proteomes" id="UP000284375"/>
    </source>
</evidence>
<name>A0A423WKR5_CYTCH</name>
<protein>
    <submittedName>
        <fullName evidence="2">Uncharacterized protein</fullName>
    </submittedName>
</protein>
<keyword evidence="1" id="KW-0175">Coiled coil</keyword>
<sequence>MCPSTNGAIAAAKTTNPADVHAIGHEQPSEARSAVLKNPGVADFMARVSSRLRNTQAPCLRIETRREFLDLLRGLDLDVSGEPPYSLEAAEKVRDFLVTADLGQDLLLDFTVFLQAVEVEVQKRREQAQKIAKEAAEALEEERRRKGEWDVIEKSDVEDLEEPWEMVSEAETGSDI</sequence>
<reference evidence="2 3" key="1">
    <citation type="submission" date="2015-09" db="EMBL/GenBank/DDBJ databases">
        <title>Host preference determinants of Valsa canker pathogens revealed by comparative genomics.</title>
        <authorList>
            <person name="Yin Z."/>
            <person name="Huang L."/>
        </authorList>
    </citation>
    <scope>NUCLEOTIDE SEQUENCE [LARGE SCALE GENOMIC DNA]</scope>
    <source>
        <strain evidence="2 3">YSFL</strain>
    </source>
</reference>
<keyword evidence="3" id="KW-1185">Reference proteome</keyword>
<dbReference type="EMBL" id="LJZO01000002">
    <property type="protein sequence ID" value="ROW04026.1"/>
    <property type="molecule type" value="Genomic_DNA"/>
</dbReference>
<dbReference type="OrthoDB" id="5242464at2759"/>
<dbReference type="Proteomes" id="UP000284375">
    <property type="component" value="Unassembled WGS sequence"/>
</dbReference>
<organism evidence="2 3">
    <name type="scientific">Cytospora chrysosperma</name>
    <name type="common">Cytospora canker fungus</name>
    <name type="synonym">Sphaeria chrysosperma</name>
    <dbReference type="NCBI Taxonomy" id="252740"/>
    <lineage>
        <taxon>Eukaryota</taxon>
        <taxon>Fungi</taxon>
        <taxon>Dikarya</taxon>
        <taxon>Ascomycota</taxon>
        <taxon>Pezizomycotina</taxon>
        <taxon>Sordariomycetes</taxon>
        <taxon>Sordariomycetidae</taxon>
        <taxon>Diaporthales</taxon>
        <taxon>Cytosporaceae</taxon>
        <taxon>Cytospora</taxon>
    </lineage>
</organism>
<dbReference type="AlphaFoldDB" id="A0A423WKR5"/>
<gene>
    <name evidence="2" type="ORF">VSDG_00880</name>
</gene>
<evidence type="ECO:0000313" key="2">
    <source>
        <dbReference type="EMBL" id="ROW04026.1"/>
    </source>
</evidence>
<comment type="caution">
    <text evidence="2">The sequence shown here is derived from an EMBL/GenBank/DDBJ whole genome shotgun (WGS) entry which is preliminary data.</text>
</comment>
<accession>A0A423WKR5</accession>
<feature type="coiled-coil region" evidence="1">
    <location>
        <begin position="114"/>
        <end position="145"/>
    </location>
</feature>
<proteinExistence type="predicted"/>